<protein>
    <submittedName>
        <fullName evidence="2">DnaA regulatory inactivator Hda</fullName>
    </submittedName>
</protein>
<dbReference type="Gene3D" id="1.10.8.60">
    <property type="match status" value="1"/>
</dbReference>
<dbReference type="PANTHER" id="PTHR30050">
    <property type="entry name" value="CHROMOSOMAL REPLICATION INITIATOR PROTEIN DNAA"/>
    <property type="match status" value="1"/>
</dbReference>
<feature type="domain" description="Hda lid" evidence="1">
    <location>
        <begin position="161"/>
        <end position="224"/>
    </location>
</feature>
<comment type="caution">
    <text evidence="2">The sequence shown here is derived from an EMBL/GenBank/DDBJ whole genome shotgun (WGS) entry which is preliminary data.</text>
</comment>
<dbReference type="NCBIfam" id="TIGR03420">
    <property type="entry name" value="DnaA_homol_Hda"/>
    <property type="match status" value="1"/>
</dbReference>
<accession>A0A2K1Q361</accession>
<name>A0A2K1Q361_9GAMM</name>
<organism evidence="2 3">
    <name type="scientific">Solilutibacter silvestris</name>
    <dbReference type="NCBI Taxonomy" id="1645665"/>
    <lineage>
        <taxon>Bacteria</taxon>
        <taxon>Pseudomonadati</taxon>
        <taxon>Pseudomonadota</taxon>
        <taxon>Gammaproteobacteria</taxon>
        <taxon>Lysobacterales</taxon>
        <taxon>Lysobacteraceae</taxon>
        <taxon>Solilutibacter</taxon>
    </lineage>
</organism>
<evidence type="ECO:0000313" key="3">
    <source>
        <dbReference type="Proteomes" id="UP000236220"/>
    </source>
</evidence>
<evidence type="ECO:0000259" key="1">
    <source>
        <dbReference type="Pfam" id="PF22688"/>
    </source>
</evidence>
<sequence>MSRHRIQLPLALATRADRRFGDFVGAAARILADGIDAGDQRAWLLTGPAGVGKTHLLMATHAAHPQGSAYLALPQVAGSLADVAPMFEQHRLLALDGLEALIGHRDDEVALFDLHNRVLDHGGQLLYAARSPPEQLAFALPDLRSRLTQATRLPLSPLDETQRSELLRARAAQRGLVLDDAAAEWLMRRCERDLGSLMDVLDRLDHASLAAQRRLTVPFLREVLGSRDDG</sequence>
<proteinExistence type="predicted"/>
<dbReference type="Proteomes" id="UP000236220">
    <property type="component" value="Unassembled WGS sequence"/>
</dbReference>
<dbReference type="Gene3D" id="3.40.50.300">
    <property type="entry name" value="P-loop containing nucleotide triphosphate hydrolases"/>
    <property type="match status" value="1"/>
</dbReference>
<dbReference type="GO" id="GO:0006270">
    <property type="term" value="P:DNA replication initiation"/>
    <property type="evidence" value="ECO:0007669"/>
    <property type="project" value="TreeGrafter"/>
</dbReference>
<dbReference type="GO" id="GO:0032297">
    <property type="term" value="P:negative regulation of DNA-templated DNA replication initiation"/>
    <property type="evidence" value="ECO:0007669"/>
    <property type="project" value="InterPro"/>
</dbReference>
<dbReference type="SUPFAM" id="SSF52540">
    <property type="entry name" value="P-loop containing nucleoside triphosphate hydrolases"/>
    <property type="match status" value="1"/>
</dbReference>
<evidence type="ECO:0000313" key="2">
    <source>
        <dbReference type="EMBL" id="PNS09387.1"/>
    </source>
</evidence>
<dbReference type="InterPro" id="IPR017788">
    <property type="entry name" value="Hda"/>
</dbReference>
<dbReference type="InterPro" id="IPR027417">
    <property type="entry name" value="P-loop_NTPase"/>
</dbReference>
<dbReference type="Pfam" id="PF22688">
    <property type="entry name" value="Hda_lid"/>
    <property type="match status" value="1"/>
</dbReference>
<dbReference type="InterPro" id="IPR055199">
    <property type="entry name" value="Hda_lid"/>
</dbReference>
<reference evidence="2 3" key="1">
    <citation type="submission" date="2017-08" db="EMBL/GenBank/DDBJ databases">
        <title>Lysobacter sylvestris genome.</title>
        <authorList>
            <person name="Zhang D.-C."/>
            <person name="Albuquerque L."/>
            <person name="Franca L."/>
            <person name="Froufe H.J.C."/>
            <person name="Barroso C."/>
            <person name="Egas C."/>
            <person name="Da Costa M."/>
            <person name="Margesin R."/>
        </authorList>
    </citation>
    <scope>NUCLEOTIDE SEQUENCE [LARGE SCALE GENOMIC DNA]</scope>
    <source>
        <strain evidence="2 3">AM20-91</strain>
    </source>
</reference>
<dbReference type="AlphaFoldDB" id="A0A2K1Q361"/>
<dbReference type="PANTHER" id="PTHR30050:SF5">
    <property type="entry name" value="DNAA REGULATORY INACTIVATOR HDA"/>
    <property type="match status" value="1"/>
</dbReference>
<dbReference type="EMBL" id="NPZB01000001">
    <property type="protein sequence ID" value="PNS09387.1"/>
    <property type="molecule type" value="Genomic_DNA"/>
</dbReference>
<dbReference type="RefSeq" id="WP_240600143.1">
    <property type="nucleotide sequence ID" value="NZ_NPZB01000001.1"/>
</dbReference>
<keyword evidence="3" id="KW-1185">Reference proteome</keyword>
<gene>
    <name evidence="2" type="ORF">Lysil_1016</name>
</gene>